<evidence type="ECO:0000259" key="7">
    <source>
        <dbReference type="Pfam" id="PF23247"/>
    </source>
</evidence>
<evidence type="ECO:0000259" key="8">
    <source>
        <dbReference type="Pfam" id="PF23559"/>
    </source>
</evidence>
<organism evidence="9 10">
    <name type="scientific">Gossypium australe</name>
    <dbReference type="NCBI Taxonomy" id="47621"/>
    <lineage>
        <taxon>Eukaryota</taxon>
        <taxon>Viridiplantae</taxon>
        <taxon>Streptophyta</taxon>
        <taxon>Embryophyta</taxon>
        <taxon>Tracheophyta</taxon>
        <taxon>Spermatophyta</taxon>
        <taxon>Magnoliopsida</taxon>
        <taxon>eudicotyledons</taxon>
        <taxon>Gunneridae</taxon>
        <taxon>Pentapetalae</taxon>
        <taxon>rosids</taxon>
        <taxon>malvids</taxon>
        <taxon>Malvales</taxon>
        <taxon>Malvaceae</taxon>
        <taxon>Malvoideae</taxon>
        <taxon>Gossypium</taxon>
    </lineage>
</organism>
<dbReference type="CDD" id="cd09272">
    <property type="entry name" value="RNase_HI_RT_Ty1"/>
    <property type="match status" value="1"/>
</dbReference>
<keyword evidence="5" id="KW-0067">ATP-binding</keyword>
<keyword evidence="10" id="KW-1185">Reference proteome</keyword>
<evidence type="ECO:0000313" key="9">
    <source>
        <dbReference type="EMBL" id="KAA3472440.1"/>
    </source>
</evidence>
<proteinExistence type="inferred from homology"/>
<dbReference type="PANTHER" id="PTHR33463">
    <property type="entry name" value="NB-ARC DOMAIN-CONTAINING PROTEIN-RELATED"/>
    <property type="match status" value="1"/>
</dbReference>
<keyword evidence="3" id="KW-0547">Nucleotide-binding</keyword>
<dbReference type="FunFam" id="3.40.50.300:FF:001091">
    <property type="entry name" value="Probable disease resistance protein At1g61300"/>
    <property type="match status" value="1"/>
</dbReference>
<dbReference type="Pfam" id="PF13855">
    <property type="entry name" value="LRR_8"/>
    <property type="match status" value="1"/>
</dbReference>
<dbReference type="Gene3D" id="1.10.8.430">
    <property type="entry name" value="Helical domain of apoptotic protease-activating factors"/>
    <property type="match status" value="2"/>
</dbReference>
<dbReference type="AlphaFoldDB" id="A0A5B6VTC1"/>
<dbReference type="SUPFAM" id="SSF52058">
    <property type="entry name" value="L domain-like"/>
    <property type="match status" value="1"/>
</dbReference>
<evidence type="ECO:0000259" key="6">
    <source>
        <dbReference type="Pfam" id="PF00931"/>
    </source>
</evidence>
<dbReference type="InterPro" id="IPR042197">
    <property type="entry name" value="Apaf_helical"/>
</dbReference>
<feature type="domain" description="Disease resistance protein winged helix" evidence="8">
    <location>
        <begin position="803"/>
        <end position="864"/>
    </location>
</feature>
<dbReference type="Gene3D" id="3.40.50.300">
    <property type="entry name" value="P-loop containing nucleotide triphosphate hydrolases"/>
    <property type="match status" value="2"/>
</dbReference>
<comment type="caution">
    <text evidence="9">The sequence shown here is derived from an EMBL/GenBank/DDBJ whole genome shotgun (WGS) entry which is preliminary data.</text>
</comment>
<dbReference type="Gene3D" id="3.80.10.10">
    <property type="entry name" value="Ribonuclease Inhibitor"/>
    <property type="match status" value="1"/>
</dbReference>
<evidence type="ECO:0000256" key="4">
    <source>
        <dbReference type="ARBA" id="ARBA00022821"/>
    </source>
</evidence>
<dbReference type="GO" id="GO:0006952">
    <property type="term" value="P:defense response"/>
    <property type="evidence" value="ECO:0007669"/>
    <property type="project" value="UniProtKB-KW"/>
</dbReference>
<evidence type="ECO:0000256" key="3">
    <source>
        <dbReference type="ARBA" id="ARBA00022741"/>
    </source>
</evidence>
<evidence type="ECO:0000256" key="1">
    <source>
        <dbReference type="ARBA" id="ARBA00008894"/>
    </source>
</evidence>
<dbReference type="InterPro" id="IPR057135">
    <property type="entry name" value="At4g27190-like_LRR"/>
</dbReference>
<reference evidence="10" key="1">
    <citation type="journal article" date="2019" name="Plant Biotechnol. J.">
        <title>Genome sequencing of the Australian wild diploid species Gossypium australe highlights disease resistance and delayed gland morphogenesis.</title>
        <authorList>
            <person name="Cai Y."/>
            <person name="Cai X."/>
            <person name="Wang Q."/>
            <person name="Wang P."/>
            <person name="Zhang Y."/>
            <person name="Cai C."/>
            <person name="Xu Y."/>
            <person name="Wang K."/>
            <person name="Zhou Z."/>
            <person name="Wang C."/>
            <person name="Geng S."/>
            <person name="Li B."/>
            <person name="Dong Q."/>
            <person name="Hou Y."/>
            <person name="Wang H."/>
            <person name="Ai P."/>
            <person name="Liu Z."/>
            <person name="Yi F."/>
            <person name="Sun M."/>
            <person name="An G."/>
            <person name="Cheng J."/>
            <person name="Zhang Y."/>
            <person name="Shi Q."/>
            <person name="Xie Y."/>
            <person name="Shi X."/>
            <person name="Chang Y."/>
            <person name="Huang F."/>
            <person name="Chen Y."/>
            <person name="Hong S."/>
            <person name="Mi L."/>
            <person name="Sun Q."/>
            <person name="Zhang L."/>
            <person name="Zhou B."/>
            <person name="Peng R."/>
            <person name="Zhang X."/>
            <person name="Liu F."/>
        </authorList>
    </citation>
    <scope>NUCLEOTIDE SEQUENCE [LARGE SCALE GENOMIC DNA]</scope>
    <source>
        <strain evidence="10">cv. PA1801</strain>
    </source>
</reference>
<accession>A0A5B6VTC1</accession>
<dbReference type="SUPFAM" id="SSF52540">
    <property type="entry name" value="P-loop containing nucleoside triphosphate hydrolases"/>
    <property type="match status" value="2"/>
</dbReference>
<dbReference type="GO" id="GO:0005524">
    <property type="term" value="F:ATP binding"/>
    <property type="evidence" value="ECO:0007669"/>
    <property type="project" value="UniProtKB-KW"/>
</dbReference>
<keyword evidence="4" id="KW-0611">Plant defense</keyword>
<dbReference type="OrthoDB" id="998231at2759"/>
<dbReference type="InterPro" id="IPR050905">
    <property type="entry name" value="Plant_NBS-LRR"/>
</dbReference>
<evidence type="ECO:0000313" key="10">
    <source>
        <dbReference type="Proteomes" id="UP000325315"/>
    </source>
</evidence>
<gene>
    <name evidence="9" type="ORF">EPI10_022921</name>
</gene>
<dbReference type="GO" id="GO:0043531">
    <property type="term" value="F:ADP binding"/>
    <property type="evidence" value="ECO:0007669"/>
    <property type="project" value="InterPro"/>
</dbReference>
<dbReference type="InterPro" id="IPR032675">
    <property type="entry name" value="LRR_dom_sf"/>
</dbReference>
<name>A0A5B6VTC1_9ROSI</name>
<dbReference type="Pfam" id="PF23559">
    <property type="entry name" value="WHD_DRP"/>
    <property type="match status" value="1"/>
</dbReference>
<dbReference type="Pfam" id="PF23247">
    <property type="entry name" value="LRR_RPS2"/>
    <property type="match status" value="1"/>
</dbReference>
<dbReference type="Proteomes" id="UP000325315">
    <property type="component" value="Unassembled WGS sequence"/>
</dbReference>
<dbReference type="InterPro" id="IPR058922">
    <property type="entry name" value="WHD_DRP"/>
</dbReference>
<protein>
    <submittedName>
        <fullName evidence="9">Disease resistance protein</fullName>
    </submittedName>
</protein>
<feature type="domain" description="NB-ARC" evidence="6">
    <location>
        <begin position="109"/>
        <end position="163"/>
    </location>
</feature>
<feature type="domain" description="NB-ARC" evidence="6">
    <location>
        <begin position="585"/>
        <end position="748"/>
    </location>
</feature>
<dbReference type="EMBL" id="SMMG02000005">
    <property type="protein sequence ID" value="KAA3472440.1"/>
    <property type="molecule type" value="Genomic_DNA"/>
</dbReference>
<feature type="domain" description="Disease resistance protein At4g27190-like leucine-rich repeats" evidence="7">
    <location>
        <begin position="324"/>
        <end position="432"/>
    </location>
</feature>
<evidence type="ECO:0000256" key="2">
    <source>
        <dbReference type="ARBA" id="ARBA00022737"/>
    </source>
</evidence>
<dbReference type="InterPro" id="IPR002182">
    <property type="entry name" value="NB-ARC"/>
</dbReference>
<keyword evidence="2" id="KW-0677">Repeat</keyword>
<dbReference type="PANTHER" id="PTHR33463:SF187">
    <property type="entry name" value="AND NB-ARC DOMAIN DISEASE RESISTANCE PROTEIN, PUTATIVE-RELATED"/>
    <property type="match status" value="1"/>
</dbReference>
<dbReference type="InterPro" id="IPR001611">
    <property type="entry name" value="Leu-rich_rpt"/>
</dbReference>
<dbReference type="Pfam" id="PF00931">
    <property type="entry name" value="NB-ARC"/>
    <property type="match status" value="2"/>
</dbReference>
<dbReference type="PRINTS" id="PR00364">
    <property type="entry name" value="DISEASERSIST"/>
</dbReference>
<dbReference type="PROSITE" id="PS51450">
    <property type="entry name" value="LRR"/>
    <property type="match status" value="1"/>
</dbReference>
<sequence>MFSRRYIKGTLSYGMLYAKAKNLKLVGYTDSDWAGSMDDIKSTSGYAFTLGSVNQAIWLRKILNPIFHGRTKHFSIKLHVVREMEQAREVELIHCNSEEQIADIFTKALNVTRRAKQKLFETLSRKSGLVMILDDIWEEVSLENVGIPEPSTGSKIVLTTRSFDKVDWDILNVPGVEPIAKKIAKHCAGLPLGVITVASCIKGINDLFEWRTVLKELSEHKESFNDLEKVSLMWNQELEVLYPLEMSPPKCLMLTTLSLSGCGIKSIPEGFFNHIGGLKILKLSLNPIKSLPNSKSNLKNLIALLLAYYDHLEYVPLLSKLGVLKELDLRGTKIKEVLRGMFVLTSLGTFSSLTYLEIRDVKNMKNLFSPNCVPLNLKVLKISLCVQLEEIIALDFESDERGMPTMKFSLLKLKKLVLEWLPELKSICNVDAMVSIRKLVKQAGTVFEAANTIRGLTENHWEFPKGIDQNVNNLKRKRDELNGQKEDIESRIKSELRPRKKVKKEVDLWIENVNRIDGEIPNLESKVRDSSFFSRGFLVRNVRKKEEEVEELLEKGRFSDDLVVNDLSWIGQVLPTPSLVVETVKRKKNEIMQHLRNDEVQKIGVYGMPGVGKTSVVTLVNNELLKGEIEFKIIVWVTVGRKCSVIELQNKIAKAMNVSISEDEDETLRAGMLSEILSEKGRFVLILDDVWERFSFEKVGIPESFGGKLVLTSRLLEVCRRMDCQVIKMEPLSNEDAWTLFSDKVGQNLMSSTDLRPIAKSIVERCAGLPLVIVIVASSMRGEDSLPIWRNALAELNQNISNSRILKEQLIRDWVGKGLIEEMGSLEANMDKGQAILRALVENCLLENVGNERVKMHDLVADMAKLITQELYES</sequence>
<dbReference type="InterPro" id="IPR027417">
    <property type="entry name" value="P-loop_NTPase"/>
</dbReference>
<comment type="similarity">
    <text evidence="1">Belongs to the disease resistance NB-LRR family.</text>
</comment>
<evidence type="ECO:0000256" key="5">
    <source>
        <dbReference type="ARBA" id="ARBA00022840"/>
    </source>
</evidence>